<keyword evidence="3 5" id="KW-1133">Transmembrane helix</keyword>
<dbReference type="InterPro" id="IPR036259">
    <property type="entry name" value="MFS_trans_sf"/>
</dbReference>
<dbReference type="PANTHER" id="PTHR10924:SF4">
    <property type="entry name" value="GH15861P"/>
    <property type="match status" value="1"/>
</dbReference>
<reference evidence="6" key="1">
    <citation type="journal article" date="2020" name="Cell">
        <title>Large-Scale Comparative Analyses of Tick Genomes Elucidate Their Genetic Diversity and Vector Capacities.</title>
        <authorList>
            <consortium name="Tick Genome and Microbiome Consortium (TIGMIC)"/>
            <person name="Jia N."/>
            <person name="Wang J."/>
            <person name="Shi W."/>
            <person name="Du L."/>
            <person name="Sun Y."/>
            <person name="Zhan W."/>
            <person name="Jiang J.F."/>
            <person name="Wang Q."/>
            <person name="Zhang B."/>
            <person name="Ji P."/>
            <person name="Bell-Sakyi L."/>
            <person name="Cui X.M."/>
            <person name="Yuan T.T."/>
            <person name="Jiang B.G."/>
            <person name="Yang W.F."/>
            <person name="Lam T.T."/>
            <person name="Chang Q.C."/>
            <person name="Ding S.J."/>
            <person name="Wang X.J."/>
            <person name="Zhu J.G."/>
            <person name="Ruan X.D."/>
            <person name="Zhao L."/>
            <person name="Wei J.T."/>
            <person name="Ye R.Z."/>
            <person name="Que T.C."/>
            <person name="Du C.H."/>
            <person name="Zhou Y.H."/>
            <person name="Cheng J.X."/>
            <person name="Dai P.F."/>
            <person name="Guo W.B."/>
            <person name="Han X.H."/>
            <person name="Huang E.J."/>
            <person name="Li L.F."/>
            <person name="Wei W."/>
            <person name="Gao Y.C."/>
            <person name="Liu J.Z."/>
            <person name="Shao H.Z."/>
            <person name="Wang X."/>
            <person name="Wang C.C."/>
            <person name="Yang T.C."/>
            <person name="Huo Q.B."/>
            <person name="Li W."/>
            <person name="Chen H.Y."/>
            <person name="Chen S.E."/>
            <person name="Zhou L.G."/>
            <person name="Ni X.B."/>
            <person name="Tian J.H."/>
            <person name="Sheng Y."/>
            <person name="Liu T."/>
            <person name="Pan Y.S."/>
            <person name="Xia L.Y."/>
            <person name="Li J."/>
            <person name="Zhao F."/>
            <person name="Cao W.C."/>
        </authorList>
    </citation>
    <scope>NUCLEOTIDE SEQUENCE</scope>
    <source>
        <strain evidence="6">Rsan-2018</strain>
    </source>
</reference>
<evidence type="ECO:0000313" key="7">
    <source>
        <dbReference type="Proteomes" id="UP000821837"/>
    </source>
</evidence>
<feature type="transmembrane region" description="Helical" evidence="5">
    <location>
        <begin position="231"/>
        <end position="250"/>
    </location>
</feature>
<dbReference type="Proteomes" id="UP000821837">
    <property type="component" value="Chromosome 3"/>
</dbReference>
<dbReference type="PANTHER" id="PTHR10924">
    <property type="entry name" value="MAJOR FACILITATOR SUPERFAMILY PROTEIN-RELATED"/>
    <property type="match status" value="1"/>
</dbReference>
<dbReference type="Gene3D" id="1.20.1250.20">
    <property type="entry name" value="MFS general substrate transporter like domains"/>
    <property type="match status" value="1"/>
</dbReference>
<feature type="transmembrane region" description="Helical" evidence="5">
    <location>
        <begin position="38"/>
        <end position="60"/>
    </location>
</feature>
<name>A0A9D4T139_RHISA</name>
<evidence type="ECO:0000256" key="3">
    <source>
        <dbReference type="ARBA" id="ARBA00022989"/>
    </source>
</evidence>
<comment type="subcellular location">
    <subcellularLocation>
        <location evidence="1">Membrane</location>
        <topology evidence="1">Multi-pass membrane protein</topology>
    </subcellularLocation>
</comment>
<dbReference type="GO" id="GO:0015232">
    <property type="term" value="F:heme transmembrane transporter activity"/>
    <property type="evidence" value="ECO:0007669"/>
    <property type="project" value="TreeGrafter"/>
</dbReference>
<feature type="transmembrane region" description="Helical" evidence="5">
    <location>
        <begin position="174"/>
        <end position="197"/>
    </location>
</feature>
<keyword evidence="7" id="KW-1185">Reference proteome</keyword>
<evidence type="ECO:0000256" key="2">
    <source>
        <dbReference type="ARBA" id="ARBA00022692"/>
    </source>
</evidence>
<dbReference type="VEuPathDB" id="VectorBase:RSAN_052817"/>
<sequence length="351" mass="38710">MHGGVDDGSAASSPLSPVAASSGAASSTDMGDMMTRVYAWRFVQLTLFILYSMTNAFQWIEYSIITNLVMKYYNIDELTVNWTAVVYMVLSVERDRFVVCLVGQTVVAVSQIFILSIPPRLAAVWFMSKCKIFNSLPFCVGSLQLGIALGFLIPPQVVTGSPDTAEGLEEIGRGLTFLCYGVAIFSSVVLIGILFGFRDKPPRPPSRAQVSREQADPTGYWHSMRNLLRNANYMLLLITYGINVGTFYAISTLLNQVFLTYFKGQETTAGWLGLSLVISGMVGSVLCGIVLDETHRYKETTLVVYVFSLAGMVAYTYVLDTAMLWPVFFVTCLLGFFMTGYLPLGLSLQLK</sequence>
<dbReference type="GO" id="GO:0016020">
    <property type="term" value="C:membrane"/>
    <property type="evidence" value="ECO:0007669"/>
    <property type="project" value="UniProtKB-SubCell"/>
</dbReference>
<feature type="transmembrane region" description="Helical" evidence="5">
    <location>
        <begin position="270"/>
        <end position="290"/>
    </location>
</feature>
<proteinExistence type="predicted"/>
<evidence type="ECO:0000256" key="1">
    <source>
        <dbReference type="ARBA" id="ARBA00004141"/>
    </source>
</evidence>
<protein>
    <submittedName>
        <fullName evidence="6">Uncharacterized protein</fullName>
    </submittedName>
</protein>
<feature type="transmembrane region" description="Helical" evidence="5">
    <location>
        <begin position="96"/>
        <end position="115"/>
    </location>
</feature>
<dbReference type="SUPFAM" id="SSF103473">
    <property type="entry name" value="MFS general substrate transporter"/>
    <property type="match status" value="1"/>
</dbReference>
<evidence type="ECO:0000256" key="4">
    <source>
        <dbReference type="ARBA" id="ARBA00023136"/>
    </source>
</evidence>
<feature type="transmembrane region" description="Helical" evidence="5">
    <location>
        <begin position="136"/>
        <end position="154"/>
    </location>
</feature>
<dbReference type="GO" id="GO:0097037">
    <property type="term" value="P:heme export"/>
    <property type="evidence" value="ECO:0007669"/>
    <property type="project" value="TreeGrafter"/>
</dbReference>
<feature type="transmembrane region" description="Helical" evidence="5">
    <location>
        <begin position="302"/>
        <end position="318"/>
    </location>
</feature>
<organism evidence="6 7">
    <name type="scientific">Rhipicephalus sanguineus</name>
    <name type="common">Brown dog tick</name>
    <name type="synonym">Ixodes sanguineus</name>
    <dbReference type="NCBI Taxonomy" id="34632"/>
    <lineage>
        <taxon>Eukaryota</taxon>
        <taxon>Metazoa</taxon>
        <taxon>Ecdysozoa</taxon>
        <taxon>Arthropoda</taxon>
        <taxon>Chelicerata</taxon>
        <taxon>Arachnida</taxon>
        <taxon>Acari</taxon>
        <taxon>Parasitiformes</taxon>
        <taxon>Ixodida</taxon>
        <taxon>Ixodoidea</taxon>
        <taxon>Ixodidae</taxon>
        <taxon>Rhipicephalinae</taxon>
        <taxon>Rhipicephalus</taxon>
        <taxon>Rhipicephalus</taxon>
    </lineage>
</organism>
<evidence type="ECO:0000313" key="6">
    <source>
        <dbReference type="EMBL" id="KAH7962761.1"/>
    </source>
</evidence>
<evidence type="ECO:0000256" key="5">
    <source>
        <dbReference type="SAM" id="Phobius"/>
    </source>
</evidence>
<reference evidence="6" key="2">
    <citation type="submission" date="2021-09" db="EMBL/GenBank/DDBJ databases">
        <authorList>
            <person name="Jia N."/>
            <person name="Wang J."/>
            <person name="Shi W."/>
            <person name="Du L."/>
            <person name="Sun Y."/>
            <person name="Zhan W."/>
            <person name="Jiang J."/>
            <person name="Wang Q."/>
            <person name="Zhang B."/>
            <person name="Ji P."/>
            <person name="Sakyi L.B."/>
            <person name="Cui X."/>
            <person name="Yuan T."/>
            <person name="Jiang B."/>
            <person name="Yang W."/>
            <person name="Lam T.T.-Y."/>
            <person name="Chang Q."/>
            <person name="Ding S."/>
            <person name="Wang X."/>
            <person name="Zhu J."/>
            <person name="Ruan X."/>
            <person name="Zhao L."/>
            <person name="Wei J."/>
            <person name="Que T."/>
            <person name="Du C."/>
            <person name="Cheng J."/>
            <person name="Dai P."/>
            <person name="Han X."/>
            <person name="Huang E."/>
            <person name="Gao Y."/>
            <person name="Liu J."/>
            <person name="Shao H."/>
            <person name="Ye R."/>
            <person name="Li L."/>
            <person name="Wei W."/>
            <person name="Wang X."/>
            <person name="Wang C."/>
            <person name="Huo Q."/>
            <person name="Li W."/>
            <person name="Guo W."/>
            <person name="Chen H."/>
            <person name="Chen S."/>
            <person name="Zhou L."/>
            <person name="Zhou L."/>
            <person name="Ni X."/>
            <person name="Tian J."/>
            <person name="Zhou Y."/>
            <person name="Sheng Y."/>
            <person name="Liu T."/>
            <person name="Pan Y."/>
            <person name="Xia L."/>
            <person name="Li J."/>
            <person name="Zhao F."/>
            <person name="Cao W."/>
        </authorList>
    </citation>
    <scope>NUCLEOTIDE SEQUENCE</scope>
    <source>
        <strain evidence="6">Rsan-2018</strain>
        <tissue evidence="6">Larvae</tissue>
    </source>
</reference>
<keyword evidence="2 5" id="KW-0812">Transmembrane</keyword>
<dbReference type="AlphaFoldDB" id="A0A9D4T139"/>
<comment type="caution">
    <text evidence="6">The sequence shown here is derived from an EMBL/GenBank/DDBJ whole genome shotgun (WGS) entry which is preliminary data.</text>
</comment>
<keyword evidence="4 5" id="KW-0472">Membrane</keyword>
<dbReference type="InterPro" id="IPR049680">
    <property type="entry name" value="FLVCR1-2_SLC49-like"/>
</dbReference>
<dbReference type="EMBL" id="JABSTV010001249">
    <property type="protein sequence ID" value="KAH7962761.1"/>
    <property type="molecule type" value="Genomic_DNA"/>
</dbReference>
<dbReference type="GO" id="GO:0020037">
    <property type="term" value="F:heme binding"/>
    <property type="evidence" value="ECO:0007669"/>
    <property type="project" value="TreeGrafter"/>
</dbReference>
<gene>
    <name evidence="6" type="ORF">HPB52_017825</name>
</gene>
<feature type="transmembrane region" description="Helical" evidence="5">
    <location>
        <begin position="324"/>
        <end position="344"/>
    </location>
</feature>
<accession>A0A9D4T139</accession>